<dbReference type="Gene3D" id="2.60.40.10">
    <property type="entry name" value="Immunoglobulins"/>
    <property type="match status" value="1"/>
</dbReference>
<evidence type="ECO:0000313" key="10">
    <source>
        <dbReference type="EMBL" id="CAF0892686.1"/>
    </source>
</evidence>
<keyword evidence="2" id="KW-0813">Transport</keyword>
<dbReference type="InterPro" id="IPR014018">
    <property type="entry name" value="SecA_motor_DEAD"/>
</dbReference>
<dbReference type="InterPro" id="IPR011115">
    <property type="entry name" value="SecA_DEAD"/>
</dbReference>
<dbReference type="SUPFAM" id="SSF49354">
    <property type="entry name" value="PapD-like"/>
    <property type="match status" value="1"/>
</dbReference>
<dbReference type="InterPro" id="IPR036670">
    <property type="entry name" value="SecA_X-link_sf"/>
</dbReference>
<keyword evidence="5" id="KW-0812">Transmembrane</keyword>
<feature type="domain" description="Helicase ATP-binding" evidence="7">
    <location>
        <begin position="1700"/>
        <end position="1835"/>
    </location>
</feature>
<feature type="domain" description="MSP" evidence="6">
    <location>
        <begin position="7"/>
        <end position="128"/>
    </location>
</feature>
<dbReference type="PROSITE" id="PS51194">
    <property type="entry name" value="HELICASE_CTER"/>
    <property type="match status" value="1"/>
</dbReference>
<dbReference type="Proteomes" id="UP000663828">
    <property type="component" value="Unassembled WGS sequence"/>
</dbReference>
<evidence type="ECO:0000313" key="13">
    <source>
        <dbReference type="Proteomes" id="UP000663852"/>
    </source>
</evidence>
<evidence type="ECO:0000256" key="5">
    <source>
        <dbReference type="SAM" id="Phobius"/>
    </source>
</evidence>
<organism evidence="11 13">
    <name type="scientific">Adineta ricciae</name>
    <name type="common">Rotifer</name>
    <dbReference type="NCBI Taxonomy" id="249248"/>
    <lineage>
        <taxon>Eukaryota</taxon>
        <taxon>Metazoa</taxon>
        <taxon>Spiralia</taxon>
        <taxon>Gnathifera</taxon>
        <taxon>Rotifera</taxon>
        <taxon>Eurotatoria</taxon>
        <taxon>Bdelloidea</taxon>
        <taxon>Adinetida</taxon>
        <taxon>Adinetidae</taxon>
        <taxon>Adineta</taxon>
    </lineage>
</organism>
<evidence type="ECO:0008006" key="14">
    <source>
        <dbReference type="Google" id="ProtNLM"/>
    </source>
</evidence>
<dbReference type="SUPFAM" id="SSF81767">
    <property type="entry name" value="Pre-protein crosslinking domain of SecA"/>
    <property type="match status" value="1"/>
</dbReference>
<dbReference type="SMART" id="SM00957">
    <property type="entry name" value="SecA_DEAD"/>
    <property type="match status" value="1"/>
</dbReference>
<dbReference type="InterPro" id="IPR027417">
    <property type="entry name" value="P-loop_NTPase"/>
</dbReference>
<dbReference type="GO" id="GO:0017038">
    <property type="term" value="P:protein import"/>
    <property type="evidence" value="ECO:0007669"/>
    <property type="project" value="InterPro"/>
</dbReference>
<evidence type="ECO:0000256" key="3">
    <source>
        <dbReference type="ARBA" id="ARBA00023010"/>
    </source>
</evidence>
<dbReference type="GO" id="GO:0006605">
    <property type="term" value="P:protein targeting"/>
    <property type="evidence" value="ECO:0007669"/>
    <property type="project" value="InterPro"/>
</dbReference>
<dbReference type="PANTHER" id="PTHR30612">
    <property type="entry name" value="SECA INNER MEMBRANE COMPONENT OF SEC PROTEIN SECRETION SYSTEM"/>
    <property type="match status" value="1"/>
</dbReference>
<dbReference type="InterPro" id="IPR008962">
    <property type="entry name" value="PapD-like_sf"/>
</dbReference>
<dbReference type="OrthoDB" id="10038397at2759"/>
<keyword evidence="12" id="KW-1185">Reference proteome</keyword>
<sequence length="3462" mass="396448">MTESSEVLIFDPPDILMFNGQLGLPCNAILKVLNSSKTNVYFKVEVSESTLYVTEPNEGIIEAFGLQIIRFTSNKLSLDYAKHEINVLSTVQHTNVEYYTKKKLTVDMISNQKDVQSIDRRALQQQTFNKQQLELYICQAVRDGQSLSDTMKQLFLNISTVPKAVNQFVQNKYTEYLTGVLKFRFKTVVLNTVRNGDRKGIEDFRKHRDTLTIKSSFWTHRLREQEHIELNNWCESFSASCYDVEKAGQSIIASTKKYFDMCFTLYIDEEAEIEMRQLLVEWFKSGQMKKTSFDAWKTFKNKEITPQMIKNIDWQQLSGDDRYANELDKILQRIYIDEFVHKTELYNILNIFVFEQPSFTIPNDSSNMSELIISGRIVFLSDIKGQIERKLQDTEQISEVRFYIKNVFNIDENLENQLWHGKNIVIIADKVHIWNTCIIDVSGRGHDQTAGKKRARDGETCGDLNGADGKDGEAGESSGNMIFLAEELFEGQLLTLKLNGGNGSHGEDGGNGANGNNGYGVTQADLDSLILTYRTLYWGSSDHFFNFTPSDTQELDRKVDTYNKYVLAKFKGSDGRQMHWSYAEDYSYWSTSTYDLYFLIKGTEGTAGGMGGKNGVGGEGGNRGECTVRTLYSGKDLCIGNIEQNVGRSGEHGVLGKPGCFGKNGNDMALVDRSTISAGKKYIGTDGNMSIEIQYRMTQDDSRTDGHEKWVNKRSSYYVHFALKEIPEGAVMQTEIEQRSDVNRQMHSKAMCKASIIVSDVINEFAELFQQDDAVLAEACRAQEKADAEEHAEDEEQEQQSVAEEVSVLVDCVDENSNISGLGRIGKKSTDWTIFSKRLNMYIKEKNENVVDLAFELFECEATEDQLREDNEKIDQIINDFKQAVAKETYQHSKYDLVQIQTLHNTIDDKIQQKKVLTALRTKKSEVFENYVNSSYKYDQKLDDLSTTLVGVESKEQYICPDKTTVVSSFFSKFKTLGVPKALLDVMFITFAHLKKNYDTELAVFDPGMAFDWNDGDAAKSHLNKVDTTAAAPTTSSTSQSQKKKTEKTSPLDKLQKTFEHDGEMLENVFDRFNGIINADDTKVLIKRFGVLVTKKMADEVANEENTAAAAETSTSNKPSEYFDMFKSKFTSVKDYAKSVLTNKHGMACFIVKFYFQTRDILNFNRLLFVCNMLSKAEILHQEIAQTILNALLDVNDPDFTDFMIERARNPLDVQSGQCESFMNEHGIDAAAYRFLLAYEHNINSRIYKSTRYATVELQENFNPHGSQKLILLSENGRMYSLRPDVRYRIMVAARKEFTDVLHEMSLQELSDPSEVVSIANFFPKEYISIVTSWLHLFYIVNKPQASIFLSLLHQRFQLDGCHLSVIELQGILNAYSHASVICHVDDEFLTKLAVLMPQHHILDAFLYVRIENVLKHRLLRSEGIKVLNAIHIVDSPHLKALLATKLNEAKFDEKVLLKLLIMLRYAVDRFQRLEKMTLTEWIDTSQRQKWSAIGDLLRDYGAVGYYLAFLDSRSRPEEPMLRQCLQEISTTRVLIPEKVIARIAYLIAYGEVNANEVYLARLKELFRVISENYSHYLPLEQQNDAGVQLNGYPLLMNERNQNDLLAQVKKHHNETYEPIFPTGERTVDKLKHLIVGQHDDDKRRNERQYEIVKLAGQLTSKDCENAAIINEIDAAIAKVFSRPQGPEIHLRDTQKMAILIAAESPKNTLLQVNTGEGKTLLIATLAILRVRQNKVVDVITSSPVLAARDVEKMQPLFKILRITASHNCDEQLDARKLAYKSQIVYGDMQHFQRDCLLHSFYKQNILGDRKKQCVIVDEVDNMLLDNGNNMLYLSHNVAGMETLMSLFVFLHREVNVPLHGEQQYTQFDTNIIRRKVLADMFGYIDKPSLEKLRPDMKIDVNRVWQRLIERNIIDRDGLLQIQSRKELPDNLLEILEAVVTNKSFATQVKDYIVVILHRERLIQVPRYLHFFVLRHLNEFIENTKRAMFMQHNKEYVVDVDHKNATSDLNPRITIIDRNTGVDLTTSQWSEGMHQAVQLKHGCRLSPISLKAIFVSNVGYFKGYEQINGLSGTLGSIEESKTLVALYNADLVRIPTWKPKSFYEHVPLVAASEGLWLQNIYEEVKDQVIAQRSVLIVCNSISQVDMVHHGLLRLHRLEKHAISGRSKFAQLVRKHLMKGASWKRVLVNKIMTDAFENLIAYRRDHDQFDLSGTNSLLKSRIIVATNLAGRGTDIELNEGLQQAGGLHVIVAFLPENCRIEEQAFGRAARCGHPGSGQIIALIEDDKRIDASEAPTIFQLKEFRDNAEVHRLQSLKRRYDYHTAVEESCLNKFWEHSSRVLESVQSTKSTGNTNVLPMPMEVVYFALLDEWALWLDEKTPLIQQCARTCSDNDKNAIIASVEHFLKSHPLDSVKVAMNWIKFPQPLLTLGLIELNNNNTDQAEEIFKLVLDKFPDYVAEGYYYIGVIKQRKTYQRYGKLSFSTELFEPEAWKQWLVGTEEREIVAAMNAFHQSRRHFSLRRSHRDELTNTVARLQRSNDSIIGTNGFADQHREYAAVYDSIVGNIDKFLGKPIESADLRHEGRDELNAIIIRNTLKELGITTRIVLSSEIHDDQVEFICSRHPISRKELVNKLQELRNQDEVHFESEGRPELETFELRQLFKLPSRLEFWNELRELNIFTEESKYFTTRLTETIEGLIPVDPKIFDEFQPLRLQFTDIPLDSVKVYKLDDVTQMKDKNSNFAQLKSLLESGTIATQFVALVDPNRLFTLQVYMKNFEGFTLEEFQEHLNIDDAESILSIYIQEDIIACGTDGIYRLIGKQYTTDLLPDALNTAVEKFFADHFAYTYALDALRIAFLQECENPNVPKFIYLPTNPYEDLLNDMLECGIAMPSRISLAIPRKFDSNYNEALQSIEHLHDFDKIKGIIETNRPTIADANCQLVATHKYVLDNGTDPNQELKYFISNGLKQVAIVEDDTTWIWLMAIGAILLIAVAVISIAVLGWLGIGIAIALGAIALAAYAVYKVGSYAYYRMTRTIAKRSATAGKTVDFELTILREFNTISIDEEIERNEQNTLLKKVHDGINSLADILNNQLIDNMKAAICLDECLPEEIRSKFHRPLKPVTTMDREKDESTFQIISASVDRSIKRQDVTDEVRFIVESSMPTIETELYTMLKFLLNTKPMQRNPKLLTSMIGRLKEQIFKLKFDVLRKLVERTCNTLAANTLDETDKYDVPDSGNIYESTLLKICTEMIEDRYRDFISHEVSQTFREPLLRRFTTYVRNSTVFRNVSAISQLAINSDIAAKKQQQTFEKIVEAKSQIQFLEHELQQICSECWETRYNPLVLRYMIMNKYPLPISAASNVEKAIQKLLEKILPNVKKFELILLDKERKTIYNGGQSKNVHILQLTLTLPSRHFYVTCNNLSKAEEIGTSCFLYEGICQLDEQLGSIFHTADEFVTELVDSLDY</sequence>
<keyword evidence="3" id="KW-0811">Translocation</keyword>
<evidence type="ECO:0000256" key="2">
    <source>
        <dbReference type="ARBA" id="ARBA00022927"/>
    </source>
</evidence>
<dbReference type="Pfam" id="PF07517">
    <property type="entry name" value="SecA_DEAD"/>
    <property type="match status" value="1"/>
</dbReference>
<proteinExistence type="predicted"/>
<evidence type="ECO:0000259" key="7">
    <source>
        <dbReference type="PROSITE" id="PS51192"/>
    </source>
</evidence>
<evidence type="ECO:0000259" key="8">
    <source>
        <dbReference type="PROSITE" id="PS51194"/>
    </source>
</evidence>
<dbReference type="InterPro" id="IPR000185">
    <property type="entry name" value="SecA"/>
</dbReference>
<dbReference type="GO" id="GO:0016020">
    <property type="term" value="C:membrane"/>
    <property type="evidence" value="ECO:0007669"/>
    <property type="project" value="InterPro"/>
</dbReference>
<dbReference type="SUPFAM" id="SSF52540">
    <property type="entry name" value="P-loop containing nucleoside triphosphate hydrolases"/>
    <property type="match status" value="2"/>
</dbReference>
<feature type="compositionally biased region" description="Low complexity" evidence="4">
    <location>
        <begin position="1028"/>
        <end position="1041"/>
    </location>
</feature>
<keyword evidence="1" id="KW-0963">Cytoplasm</keyword>
<evidence type="ECO:0000259" key="9">
    <source>
        <dbReference type="PROSITE" id="PS51196"/>
    </source>
</evidence>
<evidence type="ECO:0000313" key="12">
    <source>
        <dbReference type="Proteomes" id="UP000663828"/>
    </source>
</evidence>
<reference evidence="11" key="1">
    <citation type="submission" date="2021-02" db="EMBL/GenBank/DDBJ databases">
        <authorList>
            <person name="Nowell W R."/>
        </authorList>
    </citation>
    <scope>NUCLEOTIDE SEQUENCE</scope>
</reference>
<accession>A0A815DDA8</accession>
<dbReference type="InterPro" id="IPR014001">
    <property type="entry name" value="Helicase_ATP-bd"/>
</dbReference>
<feature type="domain" description="SecA family profile" evidence="9">
    <location>
        <begin position="1603"/>
        <end position="2309"/>
    </location>
</feature>
<feature type="transmembrane region" description="Helical" evidence="5">
    <location>
        <begin position="3005"/>
        <end position="3028"/>
    </location>
</feature>
<dbReference type="EMBL" id="CAJNOR010000366">
    <property type="protein sequence ID" value="CAF0892686.1"/>
    <property type="molecule type" value="Genomic_DNA"/>
</dbReference>
<evidence type="ECO:0000256" key="4">
    <source>
        <dbReference type="SAM" id="MobiDB-lite"/>
    </source>
</evidence>
<dbReference type="PRINTS" id="PR00906">
    <property type="entry name" value="SECA"/>
</dbReference>
<dbReference type="PROSITE" id="PS50202">
    <property type="entry name" value="MSP"/>
    <property type="match status" value="1"/>
</dbReference>
<keyword evidence="5" id="KW-0472">Membrane</keyword>
<dbReference type="GO" id="GO:0006886">
    <property type="term" value="P:intracellular protein transport"/>
    <property type="evidence" value="ECO:0007669"/>
    <property type="project" value="InterPro"/>
</dbReference>
<dbReference type="Gene3D" id="3.90.1440.10">
    <property type="entry name" value="SecA, preprotein cross-linking domain"/>
    <property type="match status" value="1"/>
</dbReference>
<gene>
    <name evidence="11" type="ORF">EDS130_LOCUS30373</name>
    <name evidence="10" type="ORF">XAT740_LOCUS7596</name>
</gene>
<feature type="region of interest" description="Disordered" evidence="4">
    <location>
        <begin position="1028"/>
        <end position="1054"/>
    </location>
</feature>
<dbReference type="PROSITE" id="PS51192">
    <property type="entry name" value="HELICASE_ATP_BIND_1"/>
    <property type="match status" value="1"/>
</dbReference>
<dbReference type="PROSITE" id="PS51196">
    <property type="entry name" value="SECA_MOTOR_DEAD"/>
    <property type="match status" value="1"/>
</dbReference>
<evidence type="ECO:0000256" key="1">
    <source>
        <dbReference type="ARBA" id="ARBA00022490"/>
    </source>
</evidence>
<feature type="region of interest" description="Disordered" evidence="4">
    <location>
        <begin position="444"/>
        <end position="474"/>
    </location>
</feature>
<evidence type="ECO:0000313" key="11">
    <source>
        <dbReference type="EMBL" id="CAF1296492.1"/>
    </source>
</evidence>
<dbReference type="InterPro" id="IPR000535">
    <property type="entry name" value="MSP_dom"/>
</dbReference>
<dbReference type="InterPro" id="IPR001650">
    <property type="entry name" value="Helicase_C-like"/>
</dbReference>
<feature type="domain" description="Helicase C-terminal" evidence="8">
    <location>
        <begin position="2116"/>
        <end position="2317"/>
    </location>
</feature>
<protein>
    <recommendedName>
        <fullName evidence="14">Protein translocase subunit SecA</fullName>
    </recommendedName>
</protein>
<evidence type="ECO:0000259" key="6">
    <source>
        <dbReference type="PROSITE" id="PS50202"/>
    </source>
</evidence>
<dbReference type="EMBL" id="CAJNOJ010000212">
    <property type="protein sequence ID" value="CAF1296492.1"/>
    <property type="molecule type" value="Genomic_DNA"/>
</dbReference>
<feature type="transmembrane region" description="Helical" evidence="5">
    <location>
        <begin position="2976"/>
        <end position="2998"/>
    </location>
</feature>
<dbReference type="GO" id="GO:0005524">
    <property type="term" value="F:ATP binding"/>
    <property type="evidence" value="ECO:0007669"/>
    <property type="project" value="InterPro"/>
</dbReference>
<keyword evidence="2" id="KW-0653">Protein transport</keyword>
<dbReference type="Gene3D" id="3.40.50.300">
    <property type="entry name" value="P-loop containing nucleotide triphosphate hydrolases"/>
    <property type="match status" value="2"/>
</dbReference>
<dbReference type="PANTHER" id="PTHR30612:SF0">
    <property type="entry name" value="CHLOROPLAST PROTEIN-TRANSPORTING ATPASE"/>
    <property type="match status" value="1"/>
</dbReference>
<dbReference type="InterPro" id="IPR013783">
    <property type="entry name" value="Ig-like_fold"/>
</dbReference>
<name>A0A815DDA8_ADIRI</name>
<comment type="caution">
    <text evidence="11">The sequence shown here is derived from an EMBL/GenBank/DDBJ whole genome shotgun (WGS) entry which is preliminary data.</text>
</comment>
<dbReference type="Proteomes" id="UP000663852">
    <property type="component" value="Unassembled WGS sequence"/>
</dbReference>
<keyword evidence="5" id="KW-1133">Transmembrane helix</keyword>